<evidence type="ECO:0000313" key="1">
    <source>
        <dbReference type="EMBL" id="KRG76642.1"/>
    </source>
</evidence>
<dbReference type="SUPFAM" id="SSF69635">
    <property type="entry name" value="Type III secretory system chaperone-like"/>
    <property type="match status" value="1"/>
</dbReference>
<dbReference type="Gene3D" id="3.30.1460.10">
    <property type="match status" value="1"/>
</dbReference>
<dbReference type="Pfam" id="PF03519">
    <property type="entry name" value="Invas_SpaK"/>
    <property type="match status" value="1"/>
</dbReference>
<name>A0A0R0DDC2_9GAMM</name>
<evidence type="ECO:0000313" key="2">
    <source>
        <dbReference type="Proteomes" id="UP000051386"/>
    </source>
</evidence>
<dbReference type="Proteomes" id="UP000051386">
    <property type="component" value="Unassembled WGS sequence"/>
</dbReference>
<proteinExistence type="predicted"/>
<dbReference type="InterPro" id="IPR003065">
    <property type="entry name" value="Invas_SpaK"/>
</dbReference>
<sequence length="127" mass="14076">MTLKETLCEALDQLGANSGDYQFDDHSTIVMSFDDVGDIYLDPREGEQVWLWGAIEEIGARASGVLAEPLLAEVMRPVAHWDAGAMVLREDGRVGGLLHPDYVQQPARLAEALQDFHQCLARLQALR</sequence>
<keyword evidence="2" id="KW-1185">Reference proteome</keyword>
<dbReference type="RefSeq" id="WP_057507056.1">
    <property type="nucleotide sequence ID" value="NZ_LDJK01000007.1"/>
</dbReference>
<comment type="caution">
    <text evidence="1">The sequence shown here is derived from an EMBL/GenBank/DDBJ whole genome shotgun (WGS) entry which is preliminary data.</text>
</comment>
<protein>
    <submittedName>
        <fullName evidence="1">Uncharacterized protein</fullName>
    </submittedName>
</protein>
<accession>A0A0R0DDC2</accession>
<reference evidence="1 2" key="1">
    <citation type="submission" date="2015-05" db="EMBL/GenBank/DDBJ databases">
        <title>Genome sequencing and analysis of members of genus Stenotrophomonas.</title>
        <authorList>
            <person name="Patil P.P."/>
            <person name="Midha S."/>
            <person name="Patil P.B."/>
        </authorList>
    </citation>
    <scope>NUCLEOTIDE SEQUENCE [LARGE SCALE GENOMIC DNA]</scope>
    <source>
        <strain evidence="1 2">DSM 21508</strain>
    </source>
</reference>
<dbReference type="AlphaFoldDB" id="A0A0R0DDC2"/>
<dbReference type="EMBL" id="LDJK01000007">
    <property type="protein sequence ID" value="KRG76642.1"/>
    <property type="molecule type" value="Genomic_DNA"/>
</dbReference>
<organism evidence="1 2">
    <name type="scientific">Stenotrophomonas chelatiphaga</name>
    <dbReference type="NCBI Taxonomy" id="517011"/>
    <lineage>
        <taxon>Bacteria</taxon>
        <taxon>Pseudomonadati</taxon>
        <taxon>Pseudomonadota</taxon>
        <taxon>Gammaproteobacteria</taxon>
        <taxon>Lysobacterales</taxon>
        <taxon>Lysobacteraceae</taxon>
        <taxon>Stenotrophomonas</taxon>
    </lineage>
</organism>
<dbReference type="PATRIC" id="fig|517011.3.peg.2804"/>
<dbReference type="CDD" id="cd17035">
    <property type="entry name" value="T3SC_IB_Spa15-like"/>
    <property type="match status" value="1"/>
</dbReference>
<gene>
    <name evidence="1" type="ORF">ABB28_02245</name>
</gene>